<organism evidence="1 2">
    <name type="scientific">Macrolepiota fuliginosa MF-IS2</name>
    <dbReference type="NCBI Taxonomy" id="1400762"/>
    <lineage>
        <taxon>Eukaryota</taxon>
        <taxon>Fungi</taxon>
        <taxon>Dikarya</taxon>
        <taxon>Basidiomycota</taxon>
        <taxon>Agaricomycotina</taxon>
        <taxon>Agaricomycetes</taxon>
        <taxon>Agaricomycetidae</taxon>
        <taxon>Agaricales</taxon>
        <taxon>Agaricineae</taxon>
        <taxon>Agaricaceae</taxon>
        <taxon>Macrolepiota</taxon>
    </lineage>
</organism>
<dbReference type="SUPFAM" id="SSF81301">
    <property type="entry name" value="Nucleotidyltransferase"/>
    <property type="match status" value="1"/>
</dbReference>
<reference evidence="1" key="1">
    <citation type="submission" date="2020-11" db="EMBL/GenBank/DDBJ databases">
        <authorList>
            <consortium name="DOE Joint Genome Institute"/>
            <person name="Ahrendt S."/>
            <person name="Riley R."/>
            <person name="Andreopoulos W."/>
            <person name="Labutti K."/>
            <person name="Pangilinan J."/>
            <person name="Ruiz-Duenas F.J."/>
            <person name="Barrasa J.M."/>
            <person name="Sanchez-Garcia M."/>
            <person name="Camarero S."/>
            <person name="Miyauchi S."/>
            <person name="Serrano A."/>
            <person name="Linde D."/>
            <person name="Babiker R."/>
            <person name="Drula E."/>
            <person name="Ayuso-Fernandez I."/>
            <person name="Pacheco R."/>
            <person name="Padilla G."/>
            <person name="Ferreira P."/>
            <person name="Barriuso J."/>
            <person name="Kellner H."/>
            <person name="Castanera R."/>
            <person name="Alfaro M."/>
            <person name="Ramirez L."/>
            <person name="Pisabarro A.G."/>
            <person name="Kuo A."/>
            <person name="Tritt A."/>
            <person name="Lipzen A."/>
            <person name="He G."/>
            <person name="Yan M."/>
            <person name="Ng V."/>
            <person name="Cullen D."/>
            <person name="Martin F."/>
            <person name="Rosso M.-N."/>
            <person name="Henrissat B."/>
            <person name="Hibbett D."/>
            <person name="Martinez A.T."/>
            <person name="Grigoriev I.V."/>
        </authorList>
    </citation>
    <scope>NUCLEOTIDE SEQUENCE</scope>
    <source>
        <strain evidence="1">MF-IS2</strain>
    </source>
</reference>
<evidence type="ECO:0000313" key="1">
    <source>
        <dbReference type="EMBL" id="KAF9446055.1"/>
    </source>
</evidence>
<dbReference type="AlphaFoldDB" id="A0A9P5X8I4"/>
<proteinExistence type="predicted"/>
<sequence>MWQGRRPPTPSAEEIQRAARAVVKVLAEHGFQCCLIGSTAAAMYGAENRNPRDVDFVILPSPSQTNPETNSIDIEELKHLITENNSSDFYLTPSLNPTATYQILHYILTPQFPTPSLPLHRECKVDLLLPANIGLPPYIPPEKIHYEEYFPDIPLAPFLLLLLAKVRAWAEHRIDERRRMNERVKYDESDIRELLDLGVNEYMCRLGELESWAGENWVMDVTREYVRPVVERFPRTGRMWEEMGFVVKSEWSLPPV</sequence>
<gene>
    <name evidence="1" type="ORF">P691DRAFT_804760</name>
</gene>
<protein>
    <recommendedName>
        <fullName evidence="3">Nucleotidyltransferase</fullName>
    </recommendedName>
</protein>
<evidence type="ECO:0000313" key="2">
    <source>
        <dbReference type="Proteomes" id="UP000807342"/>
    </source>
</evidence>
<dbReference type="InterPro" id="IPR043519">
    <property type="entry name" value="NT_sf"/>
</dbReference>
<evidence type="ECO:0008006" key="3">
    <source>
        <dbReference type="Google" id="ProtNLM"/>
    </source>
</evidence>
<dbReference type="EMBL" id="MU151265">
    <property type="protein sequence ID" value="KAF9446055.1"/>
    <property type="molecule type" value="Genomic_DNA"/>
</dbReference>
<dbReference type="Gene3D" id="3.30.460.40">
    <property type="match status" value="1"/>
</dbReference>
<dbReference type="OrthoDB" id="3133286at2759"/>
<keyword evidence="2" id="KW-1185">Reference proteome</keyword>
<name>A0A9P5X8I4_9AGAR</name>
<comment type="caution">
    <text evidence="1">The sequence shown here is derived from an EMBL/GenBank/DDBJ whole genome shotgun (WGS) entry which is preliminary data.</text>
</comment>
<accession>A0A9P5X8I4</accession>
<dbReference type="Proteomes" id="UP000807342">
    <property type="component" value="Unassembled WGS sequence"/>
</dbReference>